<keyword evidence="2" id="KW-1185">Reference proteome</keyword>
<sequence>MARSHFAGMQQCVYITTACLNILHAWREFPLFLRRFKTKVSFSHPIKSKQRH</sequence>
<organism evidence="1 2">
    <name type="scientific">Terfezia boudieri ATCC MYA-4762</name>
    <dbReference type="NCBI Taxonomy" id="1051890"/>
    <lineage>
        <taxon>Eukaryota</taxon>
        <taxon>Fungi</taxon>
        <taxon>Dikarya</taxon>
        <taxon>Ascomycota</taxon>
        <taxon>Pezizomycotina</taxon>
        <taxon>Pezizomycetes</taxon>
        <taxon>Pezizales</taxon>
        <taxon>Pezizaceae</taxon>
        <taxon>Terfezia</taxon>
    </lineage>
</organism>
<protein>
    <submittedName>
        <fullName evidence="1">Uncharacterized protein</fullName>
    </submittedName>
</protein>
<evidence type="ECO:0000313" key="2">
    <source>
        <dbReference type="Proteomes" id="UP000267821"/>
    </source>
</evidence>
<name>A0A3N4LA38_9PEZI</name>
<dbReference type="EMBL" id="ML121620">
    <property type="protein sequence ID" value="RPB18608.1"/>
    <property type="molecule type" value="Genomic_DNA"/>
</dbReference>
<dbReference type="AlphaFoldDB" id="A0A3N4LA38"/>
<evidence type="ECO:0000313" key="1">
    <source>
        <dbReference type="EMBL" id="RPB18608.1"/>
    </source>
</evidence>
<reference evidence="1 2" key="1">
    <citation type="journal article" date="2018" name="Nat. Ecol. Evol.">
        <title>Pezizomycetes genomes reveal the molecular basis of ectomycorrhizal truffle lifestyle.</title>
        <authorList>
            <person name="Murat C."/>
            <person name="Payen T."/>
            <person name="Noel B."/>
            <person name="Kuo A."/>
            <person name="Morin E."/>
            <person name="Chen J."/>
            <person name="Kohler A."/>
            <person name="Krizsan K."/>
            <person name="Balestrini R."/>
            <person name="Da Silva C."/>
            <person name="Montanini B."/>
            <person name="Hainaut M."/>
            <person name="Levati E."/>
            <person name="Barry K.W."/>
            <person name="Belfiori B."/>
            <person name="Cichocki N."/>
            <person name="Clum A."/>
            <person name="Dockter R.B."/>
            <person name="Fauchery L."/>
            <person name="Guy J."/>
            <person name="Iotti M."/>
            <person name="Le Tacon F."/>
            <person name="Lindquist E.A."/>
            <person name="Lipzen A."/>
            <person name="Malagnac F."/>
            <person name="Mello A."/>
            <person name="Molinier V."/>
            <person name="Miyauchi S."/>
            <person name="Poulain J."/>
            <person name="Riccioni C."/>
            <person name="Rubini A."/>
            <person name="Sitrit Y."/>
            <person name="Splivallo R."/>
            <person name="Traeger S."/>
            <person name="Wang M."/>
            <person name="Zifcakova L."/>
            <person name="Wipf D."/>
            <person name="Zambonelli A."/>
            <person name="Paolocci F."/>
            <person name="Nowrousian M."/>
            <person name="Ottonello S."/>
            <person name="Baldrian P."/>
            <person name="Spatafora J.W."/>
            <person name="Henrissat B."/>
            <person name="Nagy L.G."/>
            <person name="Aury J.M."/>
            <person name="Wincker P."/>
            <person name="Grigoriev I.V."/>
            <person name="Bonfante P."/>
            <person name="Martin F.M."/>
        </authorList>
    </citation>
    <scope>NUCLEOTIDE SEQUENCE [LARGE SCALE GENOMIC DNA]</scope>
    <source>
        <strain evidence="1 2">ATCC MYA-4762</strain>
    </source>
</reference>
<dbReference type="InParanoid" id="A0A3N4LA38"/>
<accession>A0A3N4LA38</accession>
<proteinExistence type="predicted"/>
<dbReference type="Proteomes" id="UP000267821">
    <property type="component" value="Unassembled WGS sequence"/>
</dbReference>
<gene>
    <name evidence="1" type="ORF">L211DRAFT_843448</name>
</gene>
<dbReference type="PROSITE" id="PS51257">
    <property type="entry name" value="PROKAR_LIPOPROTEIN"/>
    <property type="match status" value="1"/>
</dbReference>